<protein>
    <submittedName>
        <fullName evidence="2">Uncharacterized protein</fullName>
    </submittedName>
</protein>
<reference evidence="2" key="1">
    <citation type="journal article" date="2017" name="Gigascience">
        <title>The genome draft of coconut (Cocos nucifera).</title>
        <authorList>
            <person name="Xiao Y."/>
            <person name="Xu P."/>
            <person name="Fan H."/>
            <person name="Baudouin L."/>
            <person name="Xia W."/>
            <person name="Bocs S."/>
            <person name="Xu J."/>
            <person name="Li Q."/>
            <person name="Guo A."/>
            <person name="Zhou L."/>
            <person name="Li J."/>
            <person name="Wu Y."/>
            <person name="Ma Z."/>
            <person name="Armero A."/>
            <person name="Issali A.E."/>
            <person name="Liu N."/>
            <person name="Peng M."/>
            <person name="Yang Y."/>
        </authorList>
    </citation>
    <scope>NUCLEOTIDE SEQUENCE</scope>
    <source>
        <tissue evidence="2">Spear leaf of Hainan Tall coconut</tissue>
    </source>
</reference>
<evidence type="ECO:0000313" key="2">
    <source>
        <dbReference type="EMBL" id="KAG1346911.1"/>
    </source>
</evidence>
<evidence type="ECO:0000256" key="1">
    <source>
        <dbReference type="SAM" id="MobiDB-lite"/>
    </source>
</evidence>
<proteinExistence type="predicted"/>
<organism evidence="2 3">
    <name type="scientific">Cocos nucifera</name>
    <name type="common">Coconut palm</name>
    <dbReference type="NCBI Taxonomy" id="13894"/>
    <lineage>
        <taxon>Eukaryota</taxon>
        <taxon>Viridiplantae</taxon>
        <taxon>Streptophyta</taxon>
        <taxon>Embryophyta</taxon>
        <taxon>Tracheophyta</taxon>
        <taxon>Spermatophyta</taxon>
        <taxon>Magnoliopsida</taxon>
        <taxon>Liliopsida</taxon>
        <taxon>Arecaceae</taxon>
        <taxon>Arecoideae</taxon>
        <taxon>Cocoseae</taxon>
        <taxon>Attaleinae</taxon>
        <taxon>Cocos</taxon>
    </lineage>
</organism>
<accession>A0A8K0N2T3</accession>
<feature type="region of interest" description="Disordered" evidence="1">
    <location>
        <begin position="1"/>
        <end position="21"/>
    </location>
</feature>
<comment type="caution">
    <text evidence="2">The sequence shown here is derived from an EMBL/GenBank/DDBJ whole genome shotgun (WGS) entry which is preliminary data.</text>
</comment>
<evidence type="ECO:0000313" key="3">
    <source>
        <dbReference type="Proteomes" id="UP000797356"/>
    </source>
</evidence>
<keyword evidence="3" id="KW-1185">Reference proteome</keyword>
<reference evidence="2" key="2">
    <citation type="submission" date="2019-07" db="EMBL/GenBank/DDBJ databases">
        <authorList>
            <person name="Yang Y."/>
            <person name="Bocs S."/>
            <person name="Baudouin L."/>
        </authorList>
    </citation>
    <scope>NUCLEOTIDE SEQUENCE</scope>
    <source>
        <tissue evidence="2">Spear leaf of Hainan Tall coconut</tissue>
    </source>
</reference>
<gene>
    <name evidence="2" type="ORF">COCNU_06G007400</name>
</gene>
<dbReference type="EMBL" id="CM017877">
    <property type="protein sequence ID" value="KAG1346911.1"/>
    <property type="molecule type" value="Genomic_DNA"/>
</dbReference>
<dbReference type="Proteomes" id="UP000797356">
    <property type="component" value="Chromosome 6"/>
</dbReference>
<sequence length="83" mass="8740">MAALALSVATTRSQKPLHGGVDPGSEVNFGGLIDLVAGILLAFFDDDGMHRANTGSKGGEAGKKETLDFTWEELIDNGADQHR</sequence>
<dbReference type="AlphaFoldDB" id="A0A8K0N2T3"/>
<name>A0A8K0N2T3_COCNU</name>